<name>A0A940IBK9_9PROT</name>
<protein>
    <recommendedName>
        <fullName evidence="10">tRNA dimethylallyltransferase</fullName>
        <ecNumber evidence="10">2.5.1.75</ecNumber>
    </recommendedName>
    <alternativeName>
        <fullName evidence="10">Dimethylallyl diphosphate:tRNA dimethylallyltransferase</fullName>
        <shortName evidence="10">DMAPP:tRNA dimethylallyltransferase</shortName>
        <shortName evidence="10">DMATase</shortName>
    </alternativeName>
    <alternativeName>
        <fullName evidence="10">Isopentenyl-diphosphate:tRNA isopentenyltransferase</fullName>
        <shortName evidence="10">IPP transferase</shortName>
        <shortName evidence="10">IPPT</shortName>
        <shortName evidence="10">IPTase</shortName>
    </alternativeName>
</protein>
<dbReference type="InterPro" id="IPR018022">
    <property type="entry name" value="IPT"/>
</dbReference>
<dbReference type="Gene3D" id="1.10.20.140">
    <property type="match status" value="1"/>
</dbReference>
<proteinExistence type="inferred from homology"/>
<evidence type="ECO:0000256" key="1">
    <source>
        <dbReference type="ARBA" id="ARBA00001946"/>
    </source>
</evidence>
<comment type="similarity">
    <text evidence="3 10 13">Belongs to the IPP transferase family.</text>
</comment>
<dbReference type="InterPro" id="IPR039657">
    <property type="entry name" value="Dimethylallyltransferase"/>
</dbReference>
<dbReference type="EC" id="2.5.1.75" evidence="10"/>
<dbReference type="Gene3D" id="3.40.50.300">
    <property type="entry name" value="P-loop containing nucleotide triphosphate hydrolases"/>
    <property type="match status" value="1"/>
</dbReference>
<feature type="binding site" evidence="10">
    <location>
        <begin position="14"/>
        <end position="19"/>
    </location>
    <ligand>
        <name>substrate</name>
    </ligand>
</feature>
<evidence type="ECO:0000256" key="6">
    <source>
        <dbReference type="ARBA" id="ARBA00022741"/>
    </source>
</evidence>
<dbReference type="PANTHER" id="PTHR11088:SF60">
    <property type="entry name" value="TRNA DIMETHYLALLYLTRANSFERASE"/>
    <property type="match status" value="1"/>
</dbReference>
<feature type="region of interest" description="Interaction with substrate tRNA" evidence="10">
    <location>
        <begin position="37"/>
        <end position="40"/>
    </location>
</feature>
<evidence type="ECO:0000256" key="3">
    <source>
        <dbReference type="ARBA" id="ARBA00005842"/>
    </source>
</evidence>
<comment type="caution">
    <text evidence="14">The sequence shown here is derived from an EMBL/GenBank/DDBJ whole genome shotgun (WGS) entry which is preliminary data.</text>
</comment>
<dbReference type="PANTHER" id="PTHR11088">
    <property type="entry name" value="TRNA DIMETHYLALLYLTRANSFERASE"/>
    <property type="match status" value="1"/>
</dbReference>
<feature type="site" description="Interaction with substrate tRNA" evidence="10">
    <location>
        <position position="108"/>
    </location>
</feature>
<organism evidence="14 15">
    <name type="scientific">Candidatus Enterousia excrementavium</name>
    <dbReference type="NCBI Taxonomy" id="2840789"/>
    <lineage>
        <taxon>Bacteria</taxon>
        <taxon>Pseudomonadati</taxon>
        <taxon>Pseudomonadota</taxon>
        <taxon>Alphaproteobacteria</taxon>
        <taxon>Candidatus Enterousia</taxon>
    </lineage>
</organism>
<keyword evidence="8 10" id="KW-0460">Magnesium</keyword>
<dbReference type="NCBIfam" id="TIGR00174">
    <property type="entry name" value="miaA"/>
    <property type="match status" value="1"/>
</dbReference>
<dbReference type="Proteomes" id="UP000721442">
    <property type="component" value="Unassembled WGS sequence"/>
</dbReference>
<evidence type="ECO:0000256" key="12">
    <source>
        <dbReference type="RuleBase" id="RU003784"/>
    </source>
</evidence>
<comment type="catalytic activity">
    <reaction evidence="9 10 11">
        <text>adenosine(37) in tRNA + dimethylallyl diphosphate = N(6)-dimethylallyladenosine(37) in tRNA + diphosphate</text>
        <dbReference type="Rhea" id="RHEA:26482"/>
        <dbReference type="Rhea" id="RHEA-COMP:10162"/>
        <dbReference type="Rhea" id="RHEA-COMP:10375"/>
        <dbReference type="ChEBI" id="CHEBI:33019"/>
        <dbReference type="ChEBI" id="CHEBI:57623"/>
        <dbReference type="ChEBI" id="CHEBI:74411"/>
        <dbReference type="ChEBI" id="CHEBI:74415"/>
        <dbReference type="EC" id="2.5.1.75"/>
    </reaction>
</comment>
<dbReference type="AlphaFoldDB" id="A0A940IBK9"/>
<evidence type="ECO:0000256" key="5">
    <source>
        <dbReference type="ARBA" id="ARBA00022694"/>
    </source>
</evidence>
<keyword evidence="6 10" id="KW-0547">Nucleotide-binding</keyword>
<reference evidence="14" key="1">
    <citation type="submission" date="2020-10" db="EMBL/GenBank/DDBJ databases">
        <authorList>
            <person name="Gilroy R."/>
        </authorList>
    </citation>
    <scope>NUCLEOTIDE SEQUENCE</scope>
    <source>
        <strain evidence="14">B1-16210</strain>
    </source>
</reference>
<reference evidence="14" key="2">
    <citation type="journal article" date="2021" name="PeerJ">
        <title>Extensive microbial diversity within the chicken gut microbiome revealed by metagenomics and culture.</title>
        <authorList>
            <person name="Gilroy R."/>
            <person name="Ravi A."/>
            <person name="Getino M."/>
            <person name="Pursley I."/>
            <person name="Horton D.L."/>
            <person name="Alikhan N.F."/>
            <person name="Baker D."/>
            <person name="Gharbi K."/>
            <person name="Hall N."/>
            <person name="Watson M."/>
            <person name="Adriaenssens E.M."/>
            <person name="Foster-Nyarko E."/>
            <person name="Jarju S."/>
            <person name="Secka A."/>
            <person name="Antonio M."/>
            <person name="Oren A."/>
            <person name="Chaudhuri R.R."/>
            <person name="La Ragione R."/>
            <person name="Hildebrand F."/>
            <person name="Pallen M.J."/>
        </authorList>
    </citation>
    <scope>NUCLEOTIDE SEQUENCE</scope>
    <source>
        <strain evidence="14">B1-16210</strain>
    </source>
</reference>
<evidence type="ECO:0000313" key="14">
    <source>
        <dbReference type="EMBL" id="MBO8407505.1"/>
    </source>
</evidence>
<dbReference type="EMBL" id="JADINE010000043">
    <property type="protein sequence ID" value="MBO8407505.1"/>
    <property type="molecule type" value="Genomic_DNA"/>
</dbReference>
<evidence type="ECO:0000313" key="15">
    <source>
        <dbReference type="Proteomes" id="UP000721442"/>
    </source>
</evidence>
<comment type="subunit">
    <text evidence="10">Monomer.</text>
</comment>
<comment type="caution">
    <text evidence="10">Lacks conserved residue(s) required for the propagation of feature annotation.</text>
</comment>
<keyword evidence="4 10" id="KW-0808">Transferase</keyword>
<dbReference type="GO" id="GO:0052381">
    <property type="term" value="F:tRNA dimethylallyltransferase activity"/>
    <property type="evidence" value="ECO:0007669"/>
    <property type="project" value="UniProtKB-UniRule"/>
</dbReference>
<comment type="cofactor">
    <cofactor evidence="1 10">
        <name>Mg(2+)</name>
        <dbReference type="ChEBI" id="CHEBI:18420"/>
    </cofactor>
</comment>
<dbReference type="GO" id="GO:0006400">
    <property type="term" value="P:tRNA modification"/>
    <property type="evidence" value="ECO:0007669"/>
    <property type="project" value="TreeGrafter"/>
</dbReference>
<accession>A0A940IBK9</accession>
<keyword evidence="5 10" id="KW-0819">tRNA processing</keyword>
<dbReference type="HAMAP" id="MF_00185">
    <property type="entry name" value="IPP_trans"/>
    <property type="match status" value="1"/>
</dbReference>
<evidence type="ECO:0000256" key="7">
    <source>
        <dbReference type="ARBA" id="ARBA00022840"/>
    </source>
</evidence>
<evidence type="ECO:0000256" key="10">
    <source>
        <dbReference type="HAMAP-Rule" id="MF_00185"/>
    </source>
</evidence>
<dbReference type="GO" id="GO:0005524">
    <property type="term" value="F:ATP binding"/>
    <property type="evidence" value="ECO:0007669"/>
    <property type="project" value="UniProtKB-UniRule"/>
</dbReference>
<evidence type="ECO:0000256" key="11">
    <source>
        <dbReference type="RuleBase" id="RU003783"/>
    </source>
</evidence>
<evidence type="ECO:0000256" key="9">
    <source>
        <dbReference type="ARBA" id="ARBA00049563"/>
    </source>
</evidence>
<sequence length="288" mass="31733">MVEKHTSFIVTGPTASGKSEYAHRLAREHNGVIINCDSVQIYSGIENISASPFAGRDVSDEIDGVPYRLFSILPLSAQISVADYLQMARSEYDAALASGRTPIFVGGTGYYMNAIINGISPMPEISPENRARAREMVATDLDAARKMLPPEFTATDPQRVARAVEVFLETGCHLTEWQKSPRSGAITPTPYKILINPDMSELRPRIAARIPKMVAGGALDEARAIIAANWDASRAIGAAQLCAYLRGEISRDDCVAMWITKTNQYAKRQRTWFRTQFVADLEINHAIK</sequence>
<dbReference type="SUPFAM" id="SSF52540">
    <property type="entry name" value="P-loop containing nucleoside triphosphate hydrolases"/>
    <property type="match status" value="2"/>
</dbReference>
<evidence type="ECO:0000256" key="2">
    <source>
        <dbReference type="ARBA" id="ARBA00003213"/>
    </source>
</evidence>
<feature type="region of interest" description="Interaction with substrate tRNA" evidence="10">
    <location>
        <begin position="158"/>
        <end position="162"/>
    </location>
</feature>
<dbReference type="InterPro" id="IPR027417">
    <property type="entry name" value="P-loop_NTPase"/>
</dbReference>
<feature type="binding site" evidence="10">
    <location>
        <begin position="12"/>
        <end position="19"/>
    </location>
    <ligand>
        <name>ATP</name>
        <dbReference type="ChEBI" id="CHEBI:30616"/>
    </ligand>
</feature>
<evidence type="ECO:0000256" key="13">
    <source>
        <dbReference type="RuleBase" id="RU003785"/>
    </source>
</evidence>
<evidence type="ECO:0000256" key="4">
    <source>
        <dbReference type="ARBA" id="ARBA00022679"/>
    </source>
</evidence>
<comment type="function">
    <text evidence="2 10 12">Catalyzes the transfer of a dimethylallyl group onto the adenine at position 37 in tRNAs that read codons beginning with uridine, leading to the formation of N6-(dimethylallyl)adenosine (i(6)A).</text>
</comment>
<feature type="site" description="Interaction with substrate tRNA" evidence="10">
    <location>
        <position position="132"/>
    </location>
</feature>
<keyword evidence="7 10" id="KW-0067">ATP-binding</keyword>
<evidence type="ECO:0000256" key="8">
    <source>
        <dbReference type="ARBA" id="ARBA00022842"/>
    </source>
</evidence>
<dbReference type="Pfam" id="PF01715">
    <property type="entry name" value="IPPT"/>
    <property type="match status" value="1"/>
</dbReference>
<gene>
    <name evidence="10 14" type="primary">miaA</name>
    <name evidence="14" type="ORF">IAC77_03550</name>
</gene>